<dbReference type="PROSITE" id="PS50297">
    <property type="entry name" value="ANK_REP_REGION"/>
    <property type="match status" value="2"/>
</dbReference>
<dbReference type="Pfam" id="PF00023">
    <property type="entry name" value="Ank"/>
    <property type="match status" value="1"/>
</dbReference>
<proteinExistence type="predicted"/>
<dbReference type="EMBL" id="LFJN01000032">
    <property type="protein sequence ID" value="KPI36270.1"/>
    <property type="molecule type" value="Genomic_DNA"/>
</dbReference>
<dbReference type="Pfam" id="PF12796">
    <property type="entry name" value="Ank_2"/>
    <property type="match status" value="1"/>
</dbReference>
<feature type="transmembrane region" description="Helical" evidence="2">
    <location>
        <begin position="672"/>
        <end position="700"/>
    </location>
</feature>
<dbReference type="GeneID" id="28739550"/>
<dbReference type="OrthoDB" id="341259at2759"/>
<dbReference type="SMART" id="SM00248">
    <property type="entry name" value="ANK"/>
    <property type="match status" value="4"/>
</dbReference>
<keyword evidence="4" id="KW-1185">Reference proteome</keyword>
<dbReference type="SUPFAM" id="SSF48403">
    <property type="entry name" value="Ankyrin repeat"/>
    <property type="match status" value="1"/>
</dbReference>
<feature type="repeat" description="ANK" evidence="1">
    <location>
        <begin position="59"/>
        <end position="91"/>
    </location>
</feature>
<comment type="caution">
    <text evidence="3">The sequence shown here is derived from an EMBL/GenBank/DDBJ whole genome shotgun (WGS) entry which is preliminary data.</text>
</comment>
<dbReference type="InterPro" id="IPR036770">
    <property type="entry name" value="Ankyrin_rpt-contain_sf"/>
</dbReference>
<feature type="transmembrane region" description="Helical" evidence="2">
    <location>
        <begin position="729"/>
        <end position="749"/>
    </location>
</feature>
<name>A0A0N1GZ85_9EURO</name>
<evidence type="ECO:0000313" key="3">
    <source>
        <dbReference type="EMBL" id="KPI36270.1"/>
    </source>
</evidence>
<dbReference type="PANTHER" id="PTHR24118">
    <property type="entry name" value="POTE ANKYRIN DOMAIN"/>
    <property type="match status" value="1"/>
</dbReference>
<dbReference type="STRING" id="1664694.A0A0N1GZ85"/>
<sequence>MIESSILSRFKDVLASYSDDFHTVQKILEEDPSLDINAIGYNGHGLPFAFHDTPLLADTDISPLHLACYLNNEQTVNVLLDRGAHQRPTSHSGVTPLHCTIQSRGDYSKTRKIVQNLLQRFPDPQTRTGHIETADHLGRTALHLAIHHSNYDLVEYLLVEEGADILKTTNIGQTCLHIAAQNFNCEITKYLLSRPEVDQEFVRRRDNYENTAWDIANGCGEPQHLYGAFRWRNVRSYLEKELSTKGVASMRTITQSHSLLSITPEADTHYSLEWLNNALLLKAKAPGRIIAQFANGLLDDHVKGGPAESSNALIRYREPSCVFDQGTDFISLVFPYFHLQATDEAAYWRVDSKRGYSYSHLNREWSYCVSSRSKSYGICLPLTLDEYCCSALTWETLSQRNEDQVYAKVNAASDSTGKLVSISQLWLWSFGNTVVVSPAGDPTFTDIEDPDDPDLGRGQATEVGERTGVMSRTGDPKRRVGQIIAHLLLYLDDPNKSSATEERESRWPAFGDTSYSQSTDESILNTFQKAITLVSEDVNQYLKHISMDKINSDQEKRYIHDIGDIREELSMIKRVVIQQEGVWKDFALTAWPDFWPFGPDGRMTVPVEILAKASDAERNEWRIIVKIPATFSKYYRRLEALDEDAARVEQAIAVKLDLMAKHATIRESHTSAIMSAAVFGFTLITIVFTPLSFFASLFALPIDSFQRSQISGRFSDESGMYTTDCIGRWIATGELVAVAVTFFAMWLAVRYGMGVQIFTPIWGRFRGACGRFMVSMEVQADKERPRPVSPRSGTDAQA</sequence>
<gene>
    <name evidence="3" type="ORF">AB675_7312</name>
</gene>
<reference evidence="3 4" key="1">
    <citation type="submission" date="2015-06" db="EMBL/GenBank/DDBJ databases">
        <title>Draft genome of the ant-associated black yeast Phialophora attae CBS 131958.</title>
        <authorList>
            <person name="Moreno L.F."/>
            <person name="Stielow B.J."/>
            <person name="de Hoog S."/>
            <person name="Vicente V.A."/>
            <person name="Weiss V.A."/>
            <person name="de Vries M."/>
            <person name="Cruz L.M."/>
            <person name="Souza E.M."/>
        </authorList>
    </citation>
    <scope>NUCLEOTIDE SEQUENCE [LARGE SCALE GENOMIC DNA]</scope>
    <source>
        <strain evidence="3 4">CBS 131958</strain>
    </source>
</reference>
<dbReference type="PROSITE" id="PS50088">
    <property type="entry name" value="ANK_REPEAT"/>
    <property type="match status" value="2"/>
</dbReference>
<keyword evidence="2" id="KW-0812">Transmembrane</keyword>
<feature type="repeat" description="ANK" evidence="1">
    <location>
        <begin position="137"/>
        <end position="170"/>
    </location>
</feature>
<dbReference type="Proteomes" id="UP000038010">
    <property type="component" value="Unassembled WGS sequence"/>
</dbReference>
<organism evidence="3 4">
    <name type="scientific">Cyphellophora attinorum</name>
    <dbReference type="NCBI Taxonomy" id="1664694"/>
    <lineage>
        <taxon>Eukaryota</taxon>
        <taxon>Fungi</taxon>
        <taxon>Dikarya</taxon>
        <taxon>Ascomycota</taxon>
        <taxon>Pezizomycotina</taxon>
        <taxon>Eurotiomycetes</taxon>
        <taxon>Chaetothyriomycetidae</taxon>
        <taxon>Chaetothyriales</taxon>
        <taxon>Cyphellophoraceae</taxon>
        <taxon>Cyphellophora</taxon>
    </lineage>
</organism>
<evidence type="ECO:0000313" key="4">
    <source>
        <dbReference type="Proteomes" id="UP000038010"/>
    </source>
</evidence>
<keyword evidence="2" id="KW-1133">Transmembrane helix</keyword>
<dbReference type="PANTHER" id="PTHR24118:SF100">
    <property type="entry name" value="FYVE-TYPE DOMAIN-CONTAINING PROTEIN"/>
    <property type="match status" value="1"/>
</dbReference>
<evidence type="ECO:0000256" key="2">
    <source>
        <dbReference type="SAM" id="Phobius"/>
    </source>
</evidence>
<dbReference type="RefSeq" id="XP_017996233.1">
    <property type="nucleotide sequence ID" value="XM_018147670.1"/>
</dbReference>
<keyword evidence="2" id="KW-0472">Membrane</keyword>
<dbReference type="VEuPathDB" id="FungiDB:AB675_7312"/>
<accession>A0A0N1GZ85</accession>
<evidence type="ECO:0000256" key="1">
    <source>
        <dbReference type="PROSITE-ProRule" id="PRU00023"/>
    </source>
</evidence>
<dbReference type="Gene3D" id="1.25.40.20">
    <property type="entry name" value="Ankyrin repeat-containing domain"/>
    <property type="match status" value="1"/>
</dbReference>
<dbReference type="AlphaFoldDB" id="A0A0N1GZ85"/>
<keyword evidence="1" id="KW-0040">ANK repeat</keyword>
<dbReference type="InterPro" id="IPR002110">
    <property type="entry name" value="Ankyrin_rpt"/>
</dbReference>
<protein>
    <submittedName>
        <fullName evidence="3">Ankyrin-2</fullName>
    </submittedName>
</protein>